<feature type="transmembrane region" description="Helical" evidence="1">
    <location>
        <begin position="12"/>
        <end position="28"/>
    </location>
</feature>
<dbReference type="EMBL" id="JBHSSM010000014">
    <property type="protein sequence ID" value="MFC6314761.1"/>
    <property type="molecule type" value="Genomic_DNA"/>
</dbReference>
<sequence>MMMKEYFRMGKVYFILGVIALIGCSIWPGLRGYPVYKSDYLYIILLFFILSLGYHYSYFKERSAQQQLVRYRKIGGIYLIGGLLLFIVTSVLVAQDAKEFPDLGITLASSPLFYLSLFFLALAGIVFFLGIQGQKKANAAKITKLRK</sequence>
<gene>
    <name evidence="2" type="ORF">ACFQHW_04160</name>
</gene>
<feature type="transmembrane region" description="Helical" evidence="1">
    <location>
        <begin position="71"/>
        <end position="92"/>
    </location>
</feature>
<name>A0ABW1UP20_9LACO</name>
<dbReference type="PROSITE" id="PS51257">
    <property type="entry name" value="PROKAR_LIPOPROTEIN"/>
    <property type="match status" value="1"/>
</dbReference>
<reference evidence="3" key="1">
    <citation type="journal article" date="2019" name="Int. J. Syst. Evol. Microbiol.">
        <title>The Global Catalogue of Microorganisms (GCM) 10K type strain sequencing project: providing services to taxonomists for standard genome sequencing and annotation.</title>
        <authorList>
            <consortium name="The Broad Institute Genomics Platform"/>
            <consortium name="The Broad Institute Genome Sequencing Center for Infectious Disease"/>
            <person name="Wu L."/>
            <person name="Ma J."/>
        </authorList>
    </citation>
    <scope>NUCLEOTIDE SEQUENCE [LARGE SCALE GENOMIC DNA]</scope>
    <source>
        <strain evidence="3">CCM 8897</strain>
    </source>
</reference>
<accession>A0ABW1UP20</accession>
<organism evidence="2 3">
    <name type="scientific">Lapidilactobacillus achengensis</name>
    <dbReference type="NCBI Taxonomy" id="2486000"/>
    <lineage>
        <taxon>Bacteria</taxon>
        <taxon>Bacillati</taxon>
        <taxon>Bacillota</taxon>
        <taxon>Bacilli</taxon>
        <taxon>Lactobacillales</taxon>
        <taxon>Lactobacillaceae</taxon>
        <taxon>Lapidilactobacillus</taxon>
    </lineage>
</organism>
<evidence type="ECO:0000313" key="3">
    <source>
        <dbReference type="Proteomes" id="UP001596310"/>
    </source>
</evidence>
<feature type="transmembrane region" description="Helical" evidence="1">
    <location>
        <begin position="112"/>
        <end position="131"/>
    </location>
</feature>
<proteinExistence type="predicted"/>
<dbReference type="Proteomes" id="UP001596310">
    <property type="component" value="Unassembled WGS sequence"/>
</dbReference>
<keyword evidence="1" id="KW-0472">Membrane</keyword>
<keyword evidence="1" id="KW-1133">Transmembrane helix</keyword>
<feature type="transmembrane region" description="Helical" evidence="1">
    <location>
        <begin position="40"/>
        <end position="59"/>
    </location>
</feature>
<keyword evidence="3" id="KW-1185">Reference proteome</keyword>
<protein>
    <submittedName>
        <fullName evidence="2">Uncharacterized protein</fullName>
    </submittedName>
</protein>
<keyword evidence="1" id="KW-0812">Transmembrane</keyword>
<comment type="caution">
    <text evidence="2">The sequence shown here is derived from an EMBL/GenBank/DDBJ whole genome shotgun (WGS) entry which is preliminary data.</text>
</comment>
<evidence type="ECO:0000313" key="2">
    <source>
        <dbReference type="EMBL" id="MFC6314761.1"/>
    </source>
</evidence>
<evidence type="ECO:0000256" key="1">
    <source>
        <dbReference type="SAM" id="Phobius"/>
    </source>
</evidence>